<protein>
    <submittedName>
        <fullName evidence="1">Uncharacterized protein</fullName>
    </submittedName>
</protein>
<dbReference type="AlphaFoldDB" id="A0A1A8HBD6"/>
<reference evidence="1" key="2">
    <citation type="submission" date="2016-06" db="EMBL/GenBank/DDBJ databases">
        <title>The genome of a short-lived fish provides insights into sex chromosome evolution and the genetic control of aging.</title>
        <authorList>
            <person name="Reichwald K."/>
            <person name="Felder M."/>
            <person name="Petzold A."/>
            <person name="Koch P."/>
            <person name="Groth M."/>
            <person name="Platzer M."/>
        </authorList>
    </citation>
    <scope>NUCLEOTIDE SEQUENCE</scope>
    <source>
        <tissue evidence="1">Brain</tissue>
    </source>
</reference>
<reference evidence="1" key="1">
    <citation type="submission" date="2016-05" db="EMBL/GenBank/DDBJ databases">
        <authorList>
            <person name="Lavstsen T."/>
            <person name="Jespersen J.S."/>
        </authorList>
    </citation>
    <scope>NUCLEOTIDE SEQUENCE</scope>
    <source>
        <tissue evidence="1">Brain</tissue>
    </source>
</reference>
<name>A0A1A8HBD6_9TELE</name>
<accession>A0A1A8HBD6</accession>
<gene>
    <name evidence="1" type="primary">Nfu_g_1_019779</name>
</gene>
<dbReference type="EMBL" id="HAEC01013264">
    <property type="protein sequence ID" value="SBQ81481.1"/>
    <property type="molecule type" value="Transcribed_RNA"/>
</dbReference>
<proteinExistence type="predicted"/>
<organism evidence="1">
    <name type="scientific">Nothobranchius korthausae</name>
    <dbReference type="NCBI Taxonomy" id="1143690"/>
    <lineage>
        <taxon>Eukaryota</taxon>
        <taxon>Metazoa</taxon>
        <taxon>Chordata</taxon>
        <taxon>Craniata</taxon>
        <taxon>Vertebrata</taxon>
        <taxon>Euteleostomi</taxon>
        <taxon>Actinopterygii</taxon>
        <taxon>Neopterygii</taxon>
        <taxon>Teleostei</taxon>
        <taxon>Neoteleostei</taxon>
        <taxon>Acanthomorphata</taxon>
        <taxon>Ovalentaria</taxon>
        <taxon>Atherinomorphae</taxon>
        <taxon>Cyprinodontiformes</taxon>
        <taxon>Nothobranchiidae</taxon>
        <taxon>Nothobranchius</taxon>
    </lineage>
</organism>
<feature type="non-terminal residue" evidence="1">
    <location>
        <position position="114"/>
    </location>
</feature>
<sequence length="114" mass="12878">EELFSFDETSFKCCGFWRDVKISAQIAHFIPVSYNKHVSRSVITLKGHYGSLTAKTCIEIINVFFIHSPAMPWSCRMSPGIFTVIACFSVKSQKKRDARVEQAASCAFTLRHSP</sequence>
<evidence type="ECO:0000313" key="1">
    <source>
        <dbReference type="EMBL" id="SBQ81481.1"/>
    </source>
</evidence>
<feature type="non-terminal residue" evidence="1">
    <location>
        <position position="1"/>
    </location>
</feature>